<dbReference type="Gene3D" id="3.30.70.1430">
    <property type="entry name" value="Multidrug efflux transporter AcrB pore domain"/>
    <property type="match status" value="2"/>
</dbReference>
<dbReference type="Gene3D" id="3.30.70.1320">
    <property type="entry name" value="Multidrug efflux transporter AcrB pore domain like"/>
    <property type="match status" value="1"/>
</dbReference>
<dbReference type="Gene3D" id="3.30.70.1440">
    <property type="entry name" value="Multidrug efflux transporter AcrB pore domain"/>
    <property type="match status" value="1"/>
</dbReference>
<name>A0ABZ2LF39_9BACT</name>
<feature type="transmembrane region" description="Helical" evidence="1">
    <location>
        <begin position="1017"/>
        <end position="1043"/>
    </location>
</feature>
<dbReference type="Gene3D" id="1.20.1640.10">
    <property type="entry name" value="Multidrug efflux transporter AcrB transmembrane domain"/>
    <property type="match status" value="2"/>
</dbReference>
<dbReference type="InterPro" id="IPR027463">
    <property type="entry name" value="AcrB_DN_DC_subdom"/>
</dbReference>
<feature type="transmembrane region" description="Helical" evidence="1">
    <location>
        <begin position="363"/>
        <end position="383"/>
    </location>
</feature>
<feature type="transmembrane region" description="Helical" evidence="1">
    <location>
        <begin position="910"/>
        <end position="928"/>
    </location>
</feature>
<feature type="transmembrane region" description="Helical" evidence="1">
    <location>
        <begin position="435"/>
        <end position="457"/>
    </location>
</feature>
<organism evidence="2 3">
    <name type="scientific">Pendulispora rubella</name>
    <dbReference type="NCBI Taxonomy" id="2741070"/>
    <lineage>
        <taxon>Bacteria</taxon>
        <taxon>Pseudomonadati</taxon>
        <taxon>Myxococcota</taxon>
        <taxon>Myxococcia</taxon>
        <taxon>Myxococcales</taxon>
        <taxon>Sorangiineae</taxon>
        <taxon>Pendulisporaceae</taxon>
        <taxon>Pendulispora</taxon>
    </lineage>
</organism>
<dbReference type="PANTHER" id="PTHR32063">
    <property type="match status" value="1"/>
</dbReference>
<dbReference type="Gene3D" id="3.30.2090.10">
    <property type="entry name" value="Multidrug efflux transporter AcrB TolC docking domain, DN and DC subdomains"/>
    <property type="match status" value="2"/>
</dbReference>
<dbReference type="EMBL" id="CP089983">
    <property type="protein sequence ID" value="WXB09514.1"/>
    <property type="molecule type" value="Genomic_DNA"/>
</dbReference>
<accession>A0ABZ2LF39</accession>
<feature type="transmembrane region" description="Helical" evidence="1">
    <location>
        <begin position="389"/>
        <end position="414"/>
    </location>
</feature>
<dbReference type="Pfam" id="PF00873">
    <property type="entry name" value="ACR_tran"/>
    <property type="match status" value="1"/>
</dbReference>
<feature type="transmembrane region" description="Helical" evidence="1">
    <location>
        <begin position="989"/>
        <end position="1011"/>
    </location>
</feature>
<feature type="transmembrane region" description="Helical" evidence="1">
    <location>
        <begin position="340"/>
        <end position="356"/>
    </location>
</feature>
<dbReference type="SUPFAM" id="SSF82693">
    <property type="entry name" value="Multidrug efflux transporter AcrB pore domain, PN1, PN2, PC1 and PC2 subdomains"/>
    <property type="match status" value="3"/>
</dbReference>
<evidence type="ECO:0000313" key="3">
    <source>
        <dbReference type="Proteomes" id="UP001374803"/>
    </source>
</evidence>
<gene>
    <name evidence="2" type="ORF">LVJ94_20065</name>
</gene>
<keyword evidence="3" id="KW-1185">Reference proteome</keyword>
<feature type="transmembrane region" description="Helical" evidence="1">
    <location>
        <begin position="555"/>
        <end position="574"/>
    </location>
</feature>
<dbReference type="PANTHER" id="PTHR32063:SF0">
    <property type="entry name" value="SWARMING MOTILITY PROTEIN SWRC"/>
    <property type="match status" value="1"/>
</dbReference>
<evidence type="ECO:0000256" key="1">
    <source>
        <dbReference type="SAM" id="Phobius"/>
    </source>
</evidence>
<protein>
    <submittedName>
        <fullName evidence="2">Efflux RND transporter permease subunit</fullName>
    </submittedName>
</protein>
<feature type="transmembrane region" description="Helical" evidence="1">
    <location>
        <begin position="463"/>
        <end position="486"/>
    </location>
</feature>
<keyword evidence="1" id="KW-0472">Membrane</keyword>
<dbReference type="Proteomes" id="UP001374803">
    <property type="component" value="Chromosome"/>
</dbReference>
<dbReference type="SUPFAM" id="SSF82866">
    <property type="entry name" value="Multidrug efflux transporter AcrB transmembrane domain"/>
    <property type="match status" value="2"/>
</dbReference>
<feature type="transmembrane region" description="Helical" evidence="1">
    <location>
        <begin position="884"/>
        <end position="903"/>
    </location>
</feature>
<sequence>MKNDVIAVFVRRPVFTWVLALVTVVLGLAALQGLGLERYPNVDVPWISVTTLSPGLSAEQVETEVTARVETALGTVSGVERIDSMSQEGQSIVFAQFVLEKKSDVAAQEVRDRVARLGAELPMGVRSPQVEAFNPNAAPVLLLSVRSPGGTVDTVRLTDLAETTLRRELQAVKGIGEVRIFGARKRALRVDLDPVRLASFGLAPADISSALARDNLVVAGGELAAGDRSLPVRLDAKAGSRDELAAIVVAKRGNATVHLQDVATVTDGIETPTATALVSGESALVLGLVKQTGENTVRVLDDVHERLQELRGRLPADVELTVVRDEGIYVRASLHAVQEHLVLGAVFAAIVVLFFLRSARATIIAGLAIPTSVIGTFAVVKALGLSLNMLTLLGLTLAVGIVIDDAIVVLENVVRVIRASGLPPHKAAVEATREIALAVLATTLSLVAVFLPIAFMGGLVGRFLASFGMTMSVSILLSMGVAFTLTPMLCGRWLPRTAAQPKAKAPPLPVSRDEREVYRAWARGERQAPDSDHAPGVIDRIYTRMLAWAMLHRRTVLVALALTLASTVPLGMFVPKTFLPAEDEGRFEMYLRLDDGTSLEATELTAERLARAVRSLPGVARTVVMVGSPRGDASGRGPNEATLYVAMDAPGTQAETMQRVRNEIAPDGHYAGGLSFVYPVNDLGGSGTDAAVVQYVLRGPDLAVLTETASKLEGEARHVAGTTDHGTTATIPGPQLAVRVDRAKARELGVAHIDVGDALGLVGRSGLVIGSMRGATVDRSINVVLGMGGSALTAPEEQLRAVDLRAGNGDLVPLHELARFERIPAPGQIRHVNRERQVTVFMNALPGVGEDDVVTALDVAYARLGAPPGYRAEVVGNARELEKAAAAFLLAATLSVVFMYLVLAAQFESWLVPVTILLSLPLTVPFALLSLGVAGQTLNVFSALGMLVLFGIVKKNSILQVDHTLALEREGHSRPDAVMIANLHRLRPILMTTFAFVAGLVPLVIASGAGAGTNRAIGIGVLGGQTLSLLLTLLATPVVFTLLEDLRAFTVRVGGRLRGLMPWRAKVPAPPPPSSPNMEPS</sequence>
<dbReference type="SUPFAM" id="SSF82714">
    <property type="entry name" value="Multidrug efflux transporter AcrB TolC docking domain, DN and DC subdomains"/>
    <property type="match status" value="2"/>
</dbReference>
<dbReference type="InterPro" id="IPR001036">
    <property type="entry name" value="Acrflvin-R"/>
</dbReference>
<evidence type="ECO:0000313" key="2">
    <source>
        <dbReference type="EMBL" id="WXB09514.1"/>
    </source>
</evidence>
<keyword evidence="1" id="KW-0812">Transmembrane</keyword>
<dbReference type="RefSeq" id="WP_394839188.1">
    <property type="nucleotide sequence ID" value="NZ_CP089929.1"/>
</dbReference>
<dbReference type="PRINTS" id="PR00702">
    <property type="entry name" value="ACRIFLAVINRP"/>
</dbReference>
<keyword evidence="1" id="KW-1133">Transmembrane helix</keyword>
<feature type="transmembrane region" description="Helical" evidence="1">
    <location>
        <begin position="934"/>
        <end position="953"/>
    </location>
</feature>
<proteinExistence type="predicted"/>
<reference evidence="2" key="1">
    <citation type="submission" date="2021-12" db="EMBL/GenBank/DDBJ databases">
        <title>Discovery of the Pendulisporaceae a myxobacterial family with distinct sporulation behavior and unique specialized metabolism.</title>
        <authorList>
            <person name="Garcia R."/>
            <person name="Popoff A."/>
            <person name="Bader C.D."/>
            <person name="Loehr J."/>
            <person name="Walesch S."/>
            <person name="Walt C."/>
            <person name="Boldt J."/>
            <person name="Bunk B."/>
            <person name="Haeckl F.J.F.P.J."/>
            <person name="Gunesch A.P."/>
            <person name="Birkelbach J."/>
            <person name="Nuebel U."/>
            <person name="Pietschmann T."/>
            <person name="Bach T."/>
            <person name="Mueller R."/>
        </authorList>
    </citation>
    <scope>NUCLEOTIDE SEQUENCE</scope>
    <source>
        <strain evidence="2">MSr11367</strain>
    </source>
</reference>